<keyword evidence="5" id="KW-0046">Antibiotic resistance</keyword>
<dbReference type="PANTHER" id="PTHR11104">
    <property type="entry name" value="AMINOGLYCOSIDE N3-ACETYLTRANSFERASE"/>
    <property type="match status" value="1"/>
</dbReference>
<evidence type="ECO:0000256" key="4">
    <source>
        <dbReference type="ARBA" id="ARBA00023315"/>
    </source>
</evidence>
<name>A0AAW5I242_9BACT</name>
<dbReference type="Proteomes" id="UP001206014">
    <property type="component" value="Unassembled WGS sequence"/>
</dbReference>
<comment type="catalytic activity">
    <reaction evidence="5">
        <text>a 2-deoxystreptamine antibiotic + acetyl-CoA = an N(3)-acetyl-2-deoxystreptamine antibiotic + CoA + H(+)</text>
        <dbReference type="Rhea" id="RHEA:12665"/>
        <dbReference type="ChEBI" id="CHEBI:15378"/>
        <dbReference type="ChEBI" id="CHEBI:57287"/>
        <dbReference type="ChEBI" id="CHEBI:57288"/>
        <dbReference type="ChEBI" id="CHEBI:57921"/>
        <dbReference type="ChEBI" id="CHEBI:77452"/>
        <dbReference type="EC" id="2.3.1.81"/>
    </reaction>
</comment>
<evidence type="ECO:0000256" key="5">
    <source>
        <dbReference type="RuleBase" id="RU365031"/>
    </source>
</evidence>
<organism evidence="6 7">
    <name type="scientific">Segatella copri</name>
    <dbReference type="NCBI Taxonomy" id="165179"/>
    <lineage>
        <taxon>Bacteria</taxon>
        <taxon>Pseudomonadati</taxon>
        <taxon>Bacteroidota</taxon>
        <taxon>Bacteroidia</taxon>
        <taxon>Bacteroidales</taxon>
        <taxon>Prevotellaceae</taxon>
        <taxon>Segatella</taxon>
    </lineage>
</organism>
<gene>
    <name evidence="6" type="ORF">NND11_03605</name>
</gene>
<proteinExistence type="inferred from homology"/>
<comment type="caution">
    <text evidence="6">The sequence shown here is derived from an EMBL/GenBank/DDBJ whole genome shotgun (WGS) entry which is preliminary data.</text>
</comment>
<evidence type="ECO:0000256" key="2">
    <source>
        <dbReference type="ARBA" id="ARBA00012882"/>
    </source>
</evidence>
<dbReference type="GO" id="GO:0046677">
    <property type="term" value="P:response to antibiotic"/>
    <property type="evidence" value="ECO:0007669"/>
    <property type="project" value="UniProtKB-KW"/>
</dbReference>
<evidence type="ECO:0000256" key="3">
    <source>
        <dbReference type="ARBA" id="ARBA00022679"/>
    </source>
</evidence>
<dbReference type="PANTHER" id="PTHR11104:SF0">
    <property type="entry name" value="SPBETA PROPHAGE-DERIVED AMINOGLYCOSIDE N(3')-ACETYLTRANSFERASE-LIKE PROTEIN YOKD"/>
    <property type="match status" value="1"/>
</dbReference>
<keyword evidence="4 5" id="KW-0012">Acyltransferase</keyword>
<reference evidence="6" key="1">
    <citation type="submission" date="2022-07" db="EMBL/GenBank/DDBJ databases">
        <title>Prevotella copri.</title>
        <authorList>
            <person name="Yang C."/>
        </authorList>
    </citation>
    <scope>NUCLEOTIDE SEQUENCE</scope>
    <source>
        <strain evidence="6">HF88</strain>
    </source>
</reference>
<keyword evidence="3 5" id="KW-0808">Transferase</keyword>
<sequence length="301" mass="35163">MKQELSFITRLGIVFKQLTGVQDISALRKNIKKVIGKVIYHKKYTSSDIITVMKEMGMKKGSVVCIHAAMKEFYNYQGTATELIDQILETITEEGTLLMPAFPKSEHILDTNFIFDVTNTPTAAGYLAETFRKYPGVLRSINTQHSVCAIGKYAEWLTKDHHKCGNCWDEESPWYRMTQLNALVFNFGLPKHYIGTFSHCVEALLWKEHPYWKQFFRLKFTFKYRTKEGELGEYTCHTCNIERRTRESVLTKHLTQHMHQKRLSNLLVSEYDSKECLREMLDLGRKGITMYYIPSTSKYKF</sequence>
<accession>A0AAW5I242</accession>
<dbReference type="InterPro" id="IPR003679">
    <property type="entry name" value="Amioglycoside_AcTrfase"/>
</dbReference>
<dbReference type="SUPFAM" id="SSF110710">
    <property type="entry name" value="TTHA0583/YokD-like"/>
    <property type="match status" value="1"/>
</dbReference>
<dbReference type="EC" id="2.3.1.-" evidence="5"/>
<evidence type="ECO:0000313" key="7">
    <source>
        <dbReference type="Proteomes" id="UP001206014"/>
    </source>
</evidence>
<dbReference type="InterPro" id="IPR028345">
    <property type="entry name" value="Antibiotic_NAT-like"/>
</dbReference>
<dbReference type="Pfam" id="PF02522">
    <property type="entry name" value="Antibiotic_NAT"/>
    <property type="match status" value="1"/>
</dbReference>
<protein>
    <recommendedName>
        <fullName evidence="2 5">Aminoglycoside N(3)-acetyltransferase</fullName>
        <ecNumber evidence="5">2.3.1.-</ecNumber>
    </recommendedName>
</protein>
<comment type="similarity">
    <text evidence="1 5">Belongs to the antibiotic N-acetyltransferase family.</text>
</comment>
<dbReference type="EMBL" id="JANDXR010000002">
    <property type="protein sequence ID" value="MCP9500648.1"/>
    <property type="molecule type" value="Genomic_DNA"/>
</dbReference>
<dbReference type="AlphaFoldDB" id="A0AAW5I242"/>
<evidence type="ECO:0000313" key="6">
    <source>
        <dbReference type="EMBL" id="MCP9500648.1"/>
    </source>
</evidence>
<evidence type="ECO:0000256" key="1">
    <source>
        <dbReference type="ARBA" id="ARBA00006383"/>
    </source>
</evidence>
<dbReference type="RefSeq" id="WP_234563704.1">
    <property type="nucleotide sequence ID" value="NZ_JAJTTD010000002.1"/>
</dbReference>
<dbReference type="GO" id="GO:0046353">
    <property type="term" value="F:aminoglycoside 3-N-acetyltransferase activity"/>
    <property type="evidence" value="ECO:0007669"/>
    <property type="project" value="UniProtKB-EC"/>
</dbReference>